<dbReference type="InterPro" id="IPR051920">
    <property type="entry name" value="MPT_Adenylyltrnsfr/MoaC-Rel"/>
</dbReference>
<dbReference type="SMART" id="SM00852">
    <property type="entry name" value="MoCF_biosynth"/>
    <property type="match status" value="1"/>
</dbReference>
<evidence type="ECO:0000256" key="1">
    <source>
        <dbReference type="ARBA" id="ARBA00003487"/>
    </source>
</evidence>
<dbReference type="GO" id="GO:0030170">
    <property type="term" value="F:pyridoxal phosphate binding"/>
    <property type="evidence" value="ECO:0007669"/>
    <property type="project" value="InterPro"/>
</dbReference>
<comment type="function">
    <text evidence="1">May be involved in the biosynthesis of molybdopterin.</text>
</comment>
<evidence type="ECO:0000259" key="4">
    <source>
        <dbReference type="PROSITE" id="PS51340"/>
    </source>
</evidence>
<dbReference type="PANTHER" id="PTHR43764:SF1">
    <property type="entry name" value="MOLYBDOPTERIN MOLYBDOTRANSFERASE"/>
    <property type="match status" value="1"/>
</dbReference>
<evidence type="ECO:0000256" key="2">
    <source>
        <dbReference type="ARBA" id="ARBA00005046"/>
    </source>
</evidence>
<dbReference type="InterPro" id="IPR005302">
    <property type="entry name" value="MoCF_Sase_C"/>
</dbReference>
<accession>A0A173RZ37</accession>
<dbReference type="EC" id="2.7.7.75" evidence="5"/>
<feature type="domain" description="MOSC" evidence="4">
    <location>
        <begin position="65"/>
        <end position="189"/>
    </location>
</feature>
<dbReference type="NCBIfam" id="TIGR00177">
    <property type="entry name" value="molyb_syn"/>
    <property type="match status" value="1"/>
</dbReference>
<dbReference type="Gene3D" id="2.40.33.20">
    <property type="entry name" value="PK beta-barrel domain-like"/>
    <property type="match status" value="1"/>
</dbReference>
<dbReference type="InterPro" id="IPR011037">
    <property type="entry name" value="Pyrv_Knase-like_insert_dom_sf"/>
</dbReference>
<organism evidence="5 6">
    <name type="scientific">Roseburia inulinivorans</name>
    <dbReference type="NCBI Taxonomy" id="360807"/>
    <lineage>
        <taxon>Bacteria</taxon>
        <taxon>Bacillati</taxon>
        <taxon>Bacillota</taxon>
        <taxon>Clostridia</taxon>
        <taxon>Lachnospirales</taxon>
        <taxon>Lachnospiraceae</taxon>
        <taxon>Roseburia</taxon>
    </lineage>
</organism>
<dbReference type="InterPro" id="IPR008284">
    <property type="entry name" value="MoCF_biosynth_CS"/>
</dbReference>
<dbReference type="CDD" id="cd00886">
    <property type="entry name" value="MogA_MoaB"/>
    <property type="match status" value="1"/>
</dbReference>
<dbReference type="SUPFAM" id="SSF50800">
    <property type="entry name" value="PK beta-barrel domain-like"/>
    <property type="match status" value="1"/>
</dbReference>
<dbReference type="EMBL" id="CYXX01000003">
    <property type="protein sequence ID" value="CUM82378.1"/>
    <property type="molecule type" value="Genomic_DNA"/>
</dbReference>
<dbReference type="GO" id="GO:0061598">
    <property type="term" value="F:molybdopterin adenylyltransferase activity"/>
    <property type="evidence" value="ECO:0007669"/>
    <property type="project" value="UniProtKB-EC"/>
</dbReference>
<gene>
    <name evidence="5" type="primary">mog</name>
    <name evidence="5" type="ORF">ERS852444_00657</name>
</gene>
<keyword evidence="3" id="KW-0501">Molybdenum cofactor biosynthesis</keyword>
<dbReference type="InterPro" id="IPR001453">
    <property type="entry name" value="MoaB/Mog_dom"/>
</dbReference>
<dbReference type="GO" id="GO:0030151">
    <property type="term" value="F:molybdenum ion binding"/>
    <property type="evidence" value="ECO:0007669"/>
    <property type="project" value="InterPro"/>
</dbReference>
<name>A0A173RZ37_9FIRM</name>
<proteinExistence type="predicted"/>
<sequence>MNRSRQNTEECLKLEDNIENFVHRRSSFYRCYTETQSLQVVGKAGFLMGKVRAVCISEKRGTQKKNIESAVFVENWGIEGDAHAGNWHRQISLLSEETIAAFKARGAEVTDGAFGENLVVSGYDFTKFPIGTRFTCKDVVLELTQIGKECHHGCEIFQKMGECIMPTNGVFAKVLHGGKISVGDEFHVQYRAAVITLSDTASKGEREDASGAAVEEIVGKEGYEVVLKKIIPDDGDTLTALLCELSDEDKADLILTTGGTGFSKRDNTPEATMRAVERETPGISEAMRYYSLQITPRAMLSRGVSGIRKEALIVNLPGSPKAVRECLEYAIGALTHGIDILKGNTGNCAGK</sequence>
<evidence type="ECO:0000313" key="6">
    <source>
        <dbReference type="Proteomes" id="UP000095453"/>
    </source>
</evidence>
<reference evidence="5 6" key="1">
    <citation type="submission" date="2015-09" db="EMBL/GenBank/DDBJ databases">
        <authorList>
            <consortium name="Pathogen Informatics"/>
        </authorList>
    </citation>
    <scope>NUCLEOTIDE SEQUENCE [LARGE SCALE GENOMIC DNA]</scope>
    <source>
        <strain evidence="5 6">2789STDY5608887</strain>
    </source>
</reference>
<dbReference type="Proteomes" id="UP000095453">
    <property type="component" value="Unassembled WGS sequence"/>
</dbReference>
<evidence type="ECO:0000256" key="3">
    <source>
        <dbReference type="ARBA" id="ARBA00023150"/>
    </source>
</evidence>
<dbReference type="SUPFAM" id="SSF53218">
    <property type="entry name" value="Molybdenum cofactor biosynthesis proteins"/>
    <property type="match status" value="1"/>
</dbReference>
<keyword evidence="5" id="KW-0548">Nucleotidyltransferase</keyword>
<dbReference type="UniPathway" id="UPA00344"/>
<dbReference type="PANTHER" id="PTHR43764">
    <property type="entry name" value="MOLYBDENUM COFACTOR BIOSYNTHESIS"/>
    <property type="match status" value="1"/>
</dbReference>
<dbReference type="PROSITE" id="PS51340">
    <property type="entry name" value="MOSC"/>
    <property type="match status" value="1"/>
</dbReference>
<dbReference type="GO" id="GO:0006777">
    <property type="term" value="P:Mo-molybdopterin cofactor biosynthetic process"/>
    <property type="evidence" value="ECO:0007669"/>
    <property type="project" value="UniProtKB-KW"/>
</dbReference>
<evidence type="ECO:0000313" key="5">
    <source>
        <dbReference type="EMBL" id="CUM82378.1"/>
    </source>
</evidence>
<dbReference type="Pfam" id="PF00994">
    <property type="entry name" value="MoCF_biosynth"/>
    <property type="match status" value="1"/>
</dbReference>
<comment type="pathway">
    <text evidence="2">Cofactor biosynthesis; molybdopterin biosynthesis.</text>
</comment>
<protein>
    <submittedName>
        <fullName evidence="5">Molybdopterin adenylyltransferase</fullName>
        <ecNumber evidence="5">2.7.7.75</ecNumber>
    </submittedName>
</protein>
<dbReference type="Pfam" id="PF03473">
    <property type="entry name" value="MOSC"/>
    <property type="match status" value="1"/>
</dbReference>
<dbReference type="Gene3D" id="3.40.980.10">
    <property type="entry name" value="MoaB/Mog-like domain"/>
    <property type="match status" value="1"/>
</dbReference>
<dbReference type="AlphaFoldDB" id="A0A173RZ37"/>
<dbReference type="InterPro" id="IPR036425">
    <property type="entry name" value="MoaB/Mog-like_dom_sf"/>
</dbReference>
<keyword evidence="5" id="KW-0808">Transferase</keyword>
<dbReference type="PROSITE" id="PS01078">
    <property type="entry name" value="MOCF_BIOSYNTHESIS_1"/>
    <property type="match status" value="1"/>
</dbReference>